<dbReference type="InterPro" id="IPR027410">
    <property type="entry name" value="TCP-1-like_intermed_sf"/>
</dbReference>
<evidence type="ECO:0000313" key="16">
    <source>
        <dbReference type="Ensembl" id="ENSCJAP00000062701.3"/>
    </source>
</evidence>
<organism evidence="16 17">
    <name type="scientific">Callithrix jacchus</name>
    <name type="common">White-tufted-ear marmoset</name>
    <name type="synonym">Simia Jacchus</name>
    <dbReference type="NCBI Taxonomy" id="9483"/>
    <lineage>
        <taxon>Eukaryota</taxon>
        <taxon>Metazoa</taxon>
        <taxon>Chordata</taxon>
        <taxon>Craniata</taxon>
        <taxon>Vertebrata</taxon>
        <taxon>Euteleostomi</taxon>
        <taxon>Mammalia</taxon>
        <taxon>Eutheria</taxon>
        <taxon>Euarchontoglires</taxon>
        <taxon>Primates</taxon>
        <taxon>Haplorrhini</taxon>
        <taxon>Platyrrhini</taxon>
        <taxon>Cebidae</taxon>
        <taxon>Callitrichinae</taxon>
        <taxon>Callithrix</taxon>
        <taxon>Callithrix</taxon>
    </lineage>
</organism>
<dbReference type="FunFam" id="1.10.560.10:FF:000069">
    <property type="entry name" value="T-complex protein 1 subunit gamma"/>
    <property type="match status" value="1"/>
</dbReference>
<protein>
    <recommendedName>
        <fullName evidence="3 14">T-complex protein 1 subunit gamma</fullName>
    </recommendedName>
</protein>
<dbReference type="Ensembl" id="ENSCJAT00000072205.3">
    <property type="protein sequence ID" value="ENSCJAP00000062701.3"/>
    <property type="gene ID" value="ENSCJAG00000042067.3"/>
</dbReference>
<gene>
    <name evidence="16" type="primary">LOC100412770</name>
</gene>
<evidence type="ECO:0000256" key="9">
    <source>
        <dbReference type="ARBA" id="ARBA00023186"/>
    </source>
</evidence>
<reference evidence="16" key="1">
    <citation type="submission" date="2009-03" db="EMBL/GenBank/DDBJ databases">
        <authorList>
            <person name="Warren W."/>
            <person name="Ye L."/>
            <person name="Minx P."/>
            <person name="Worley K."/>
            <person name="Gibbs R."/>
            <person name="Wilson R.K."/>
        </authorList>
    </citation>
    <scope>NUCLEOTIDE SEQUENCE [LARGE SCALE GENOMIC DNA]</scope>
</reference>
<keyword evidence="9 13" id="KW-0143">Chaperone</keyword>
<dbReference type="FunFam" id="1.10.560.10:FF:000076">
    <property type="entry name" value="T-complex protein 1 subunit gamma"/>
    <property type="match status" value="1"/>
</dbReference>
<dbReference type="GO" id="GO:0005524">
    <property type="term" value="F:ATP binding"/>
    <property type="evidence" value="ECO:0007669"/>
    <property type="project" value="UniProtKB-KW"/>
</dbReference>
<comment type="subunit">
    <text evidence="12">Component of the chaperonin-containing T-complex (TRiC), a hexadecamer composed of two identical back-to-back stacked rings enclosing a protein folding chamber. Each ring is made up of eight different subunits: TCP1/CCT1, CCT2, CCT3, CCT4, CCT5, CCT6A/CCT6, CCT7, CCT8. Interacts with PACRG. Interacts with DNAAF4. Interacts with DLEC1.</text>
</comment>
<dbReference type="AlphaFoldDB" id="A0A2R8MNH6"/>
<proteinExistence type="inferred from homology"/>
<evidence type="ECO:0000256" key="1">
    <source>
        <dbReference type="ARBA" id="ARBA00004496"/>
    </source>
</evidence>
<dbReference type="NCBIfam" id="NF041082">
    <property type="entry name" value="thermosome_alpha"/>
    <property type="match status" value="1"/>
</dbReference>
<dbReference type="InterPro" id="IPR027409">
    <property type="entry name" value="GroEL-like_apical_dom_sf"/>
</dbReference>
<dbReference type="SUPFAM" id="SSF54849">
    <property type="entry name" value="GroEL-intermediate domain like"/>
    <property type="match status" value="1"/>
</dbReference>
<dbReference type="GeneTree" id="ENSGT00570000079224"/>
<keyword evidence="7 13" id="KW-0067">ATP-binding</keyword>
<dbReference type="SUPFAM" id="SSF48592">
    <property type="entry name" value="GroEL equatorial domain-like"/>
    <property type="match status" value="1"/>
</dbReference>
<dbReference type="Gene3D" id="3.30.260.10">
    <property type="entry name" value="TCP-1-like chaperonin intermediate domain"/>
    <property type="match status" value="1"/>
</dbReference>
<dbReference type="PROSITE" id="PS00750">
    <property type="entry name" value="TCP1_1"/>
    <property type="match status" value="1"/>
</dbReference>
<keyword evidence="17" id="KW-1185">Reference proteome</keyword>
<dbReference type="SUPFAM" id="SSF52029">
    <property type="entry name" value="GroEL apical domain-like"/>
    <property type="match status" value="1"/>
</dbReference>
<name>A0A2R8MNH6_CALJA</name>
<dbReference type="GO" id="GO:0050821">
    <property type="term" value="P:protein stabilization"/>
    <property type="evidence" value="ECO:0007669"/>
    <property type="project" value="UniProtKB-ARBA"/>
</dbReference>
<feature type="region of interest" description="Disordered" evidence="15">
    <location>
        <begin position="94"/>
        <end position="137"/>
    </location>
</feature>
<dbReference type="InterPro" id="IPR012719">
    <property type="entry name" value="Chap_CCT_gamma"/>
</dbReference>
<dbReference type="GO" id="GO:0032212">
    <property type="term" value="P:positive regulation of telomere maintenance via telomerase"/>
    <property type="evidence" value="ECO:0007669"/>
    <property type="project" value="UniProtKB-ARBA"/>
</dbReference>
<dbReference type="GeneID" id="100412770"/>
<dbReference type="KEGG" id="cjc:100412770"/>
<dbReference type="PROSITE" id="PS00751">
    <property type="entry name" value="TCP1_2"/>
    <property type="match status" value="1"/>
</dbReference>
<evidence type="ECO:0000256" key="12">
    <source>
        <dbReference type="ARBA" id="ARBA00093522"/>
    </source>
</evidence>
<keyword evidence="8" id="KW-1015">Disulfide bond</keyword>
<dbReference type="InterPro" id="IPR027413">
    <property type="entry name" value="GROEL-like_equatorial_sf"/>
</dbReference>
<dbReference type="InterPro" id="IPR017998">
    <property type="entry name" value="Chaperone_TCP-1"/>
</dbReference>
<evidence type="ECO:0000256" key="8">
    <source>
        <dbReference type="ARBA" id="ARBA00023157"/>
    </source>
</evidence>
<reference evidence="16" key="2">
    <citation type="submission" date="2025-08" db="UniProtKB">
        <authorList>
            <consortium name="Ensembl"/>
        </authorList>
    </citation>
    <scope>IDENTIFICATION</scope>
</reference>
<accession>A0A2R8MNH6</accession>
<dbReference type="Gene3D" id="3.50.7.10">
    <property type="entry name" value="GroEL"/>
    <property type="match status" value="1"/>
</dbReference>
<dbReference type="STRING" id="9483.ENSCJAP00000062701"/>
<keyword evidence="4" id="KW-0963">Cytoplasm</keyword>
<comment type="similarity">
    <text evidence="2 13">Belongs to the TCP-1 chaperonin family.</text>
</comment>
<keyword evidence="5 13" id="KW-0547">Nucleotide-binding</keyword>
<evidence type="ECO:0000256" key="2">
    <source>
        <dbReference type="ARBA" id="ARBA00008020"/>
    </source>
</evidence>
<comment type="catalytic activity">
    <reaction evidence="10">
        <text>ATP + H2O = ADP + phosphate + H(+)</text>
        <dbReference type="Rhea" id="RHEA:13065"/>
        <dbReference type="ChEBI" id="CHEBI:15377"/>
        <dbReference type="ChEBI" id="CHEBI:15378"/>
        <dbReference type="ChEBI" id="CHEBI:30616"/>
        <dbReference type="ChEBI" id="CHEBI:43474"/>
        <dbReference type="ChEBI" id="CHEBI:456216"/>
    </reaction>
</comment>
<dbReference type="GO" id="GO:0016887">
    <property type="term" value="F:ATP hydrolysis activity"/>
    <property type="evidence" value="ECO:0007669"/>
    <property type="project" value="InterPro"/>
</dbReference>
<dbReference type="CDD" id="cd03337">
    <property type="entry name" value="TCP1_gamma"/>
    <property type="match status" value="1"/>
</dbReference>
<evidence type="ECO:0000256" key="10">
    <source>
        <dbReference type="ARBA" id="ARBA00049360"/>
    </source>
</evidence>
<feature type="compositionally biased region" description="Basic and acidic residues" evidence="15">
    <location>
        <begin position="115"/>
        <end position="124"/>
    </location>
</feature>
<evidence type="ECO:0000313" key="17">
    <source>
        <dbReference type="Proteomes" id="UP000008225"/>
    </source>
</evidence>
<evidence type="ECO:0000256" key="15">
    <source>
        <dbReference type="SAM" id="MobiDB-lite"/>
    </source>
</evidence>
<dbReference type="Gene3D" id="1.10.560.10">
    <property type="entry name" value="GroEL-like equatorial domain"/>
    <property type="match status" value="1"/>
</dbReference>
<evidence type="ECO:0000256" key="11">
    <source>
        <dbReference type="ARBA" id="ARBA00093360"/>
    </source>
</evidence>
<comment type="function">
    <text evidence="11">Component of the chaperonin-containing T-complex (TRiC), a molecular chaperone complex that assists the folding of actin, tubulin and other proteins upon ATP hydrolysis. The TRiC complex mediates the folding of WRAP53/TCAB1, thereby regulating telomere maintenance. As part of the TRiC complex may play a role in the assembly of BBSome, a complex involved in ciliogenesis regulating transports vesicles to the cilia.</text>
</comment>
<evidence type="ECO:0000256" key="4">
    <source>
        <dbReference type="ARBA" id="ARBA00022490"/>
    </source>
</evidence>
<dbReference type="OMA" id="DKMLVNP"/>
<keyword evidence="6" id="KW-0378">Hydrolase</keyword>
<dbReference type="InterPro" id="IPR002194">
    <property type="entry name" value="Chaperonin_TCP-1_CS"/>
</dbReference>
<dbReference type="Proteomes" id="UP000008225">
    <property type="component" value="Chromosome 14"/>
</dbReference>
<evidence type="ECO:0000256" key="3">
    <source>
        <dbReference type="ARBA" id="ARBA00017187"/>
    </source>
</evidence>
<dbReference type="PANTHER" id="PTHR11353">
    <property type="entry name" value="CHAPERONIN"/>
    <property type="match status" value="1"/>
</dbReference>
<dbReference type="GO" id="GO:0051082">
    <property type="term" value="F:unfolded protein binding"/>
    <property type="evidence" value="ECO:0007669"/>
    <property type="project" value="InterPro"/>
</dbReference>
<dbReference type="PRINTS" id="PR00304">
    <property type="entry name" value="TCOMPLEXTCP1"/>
</dbReference>
<dbReference type="RefSeq" id="XP_035127669.1">
    <property type="nucleotide sequence ID" value="XM_035271778.2"/>
</dbReference>
<feature type="region of interest" description="Disordered" evidence="15">
    <location>
        <begin position="732"/>
        <end position="751"/>
    </location>
</feature>
<evidence type="ECO:0000256" key="14">
    <source>
        <dbReference type="RuleBase" id="RU004191"/>
    </source>
</evidence>
<dbReference type="FunFam" id="3.50.7.10:FF:000005">
    <property type="entry name" value="T-complex protein 1 subunit gamma"/>
    <property type="match status" value="1"/>
</dbReference>
<dbReference type="Pfam" id="PF00118">
    <property type="entry name" value="Cpn60_TCP1"/>
    <property type="match status" value="1"/>
</dbReference>
<comment type="subcellular location">
    <subcellularLocation>
        <location evidence="1">Cytoplasm</location>
    </subcellularLocation>
</comment>
<dbReference type="InterPro" id="IPR053374">
    <property type="entry name" value="TCP-1_chaperonin"/>
</dbReference>
<reference evidence="16" key="3">
    <citation type="submission" date="2025-09" db="UniProtKB">
        <authorList>
            <consortium name="Ensembl"/>
        </authorList>
    </citation>
    <scope>IDENTIFICATION</scope>
</reference>
<dbReference type="InParanoid" id="A0A2R8MNH6"/>
<dbReference type="InterPro" id="IPR002423">
    <property type="entry name" value="Cpn60/GroEL/TCP-1"/>
</dbReference>
<evidence type="ECO:0000256" key="5">
    <source>
        <dbReference type="ARBA" id="ARBA00022741"/>
    </source>
</evidence>
<dbReference type="GO" id="GO:0005832">
    <property type="term" value="C:chaperonin-containing T-complex"/>
    <property type="evidence" value="ECO:0007669"/>
    <property type="project" value="UniProtKB-ARBA"/>
</dbReference>
<evidence type="ECO:0000256" key="6">
    <source>
        <dbReference type="ARBA" id="ARBA00022801"/>
    </source>
</evidence>
<dbReference type="InterPro" id="IPR054827">
    <property type="entry name" value="thermosome_alpha"/>
</dbReference>
<evidence type="ECO:0000256" key="7">
    <source>
        <dbReference type="ARBA" id="ARBA00022840"/>
    </source>
</evidence>
<sequence length="751" mass="82312">MMLSRLESSFGVKLILPAGPPGLPLPDPGPLAPPLSPLEPPKLLLDADPDASWDPLCSAAVRSRPDAVLAPPPGINLALLPRFPARRALAPAGSVPAAVKRAVTRQRRKQNTSGKPDRRGEGQRPAKARLTGRSQRQLVETRGWNAVECIIMATAASNSWVQTILLPQPLNYLGLQRSICSPMKSSGPEGSVGSPSSGYPALHRAAMMGHRPVLVLSQNTKRESGRKVQSGSINAAKTIADIIRTCLGPKSMMKMLLDPMGGIVMTNDGNAILREIQVQHPAAKSMIEISRTQDEEVGDGTTSVIILAGEMLSIAEHFLEQQMHPTVVISAYRKALDDMISTLRKISIPVDINNSDMMLNIINSSITTKAISRWSSLACNIALDAVKTVQFEENGRKEIDIKKYAKVEKIPGGIIEDSCVLRVVMINKDVTHPRMRRYIKNPRIVLLDSSLEYKKGESQTDIEITREEDFTRILQMEEEYIQQLCEDIIQLKPDVVITEKGISDLAQHYLMRANITAIRRVRKTDNNRIARACGARIVSRPEELREDDVGTGAGLLEIKKIGDEYFTFITECKDPKACTILLRGASKEILAEVERNLQDAMQVCRNVLLDPQLVPGGGASEMAVAHALTEKSKAMTGVEQWPYRAVAQALEVIPRTLIQNCGASTIRLLTSLRAKHTQENCETWGVNGETGTLVDMKELGIWEPLAVKLQTYKTAVETAVLLLRIDDIVSGHKKKGDDQSRQGGAPDAGQE</sequence>
<dbReference type="NCBIfam" id="NF041083">
    <property type="entry name" value="thermosome_beta"/>
    <property type="match status" value="1"/>
</dbReference>
<dbReference type="GO" id="GO:0005874">
    <property type="term" value="C:microtubule"/>
    <property type="evidence" value="ECO:0007669"/>
    <property type="project" value="UniProtKB-ARBA"/>
</dbReference>
<dbReference type="GO" id="GO:0140662">
    <property type="term" value="F:ATP-dependent protein folding chaperone"/>
    <property type="evidence" value="ECO:0007669"/>
    <property type="project" value="InterPro"/>
</dbReference>
<dbReference type="PROSITE" id="PS00995">
    <property type="entry name" value="TCP1_3"/>
    <property type="match status" value="1"/>
</dbReference>
<dbReference type="Bgee" id="ENSCJAG00000042067">
    <property type="expression patterns" value="Expressed in testis and 2 other cell types or tissues"/>
</dbReference>
<evidence type="ECO:0000256" key="13">
    <source>
        <dbReference type="RuleBase" id="RU004187"/>
    </source>
</evidence>
<dbReference type="FunCoup" id="A0A2R8MNH6">
    <property type="interactions" value="3793"/>
</dbReference>
<dbReference type="NCBIfam" id="TIGR02344">
    <property type="entry name" value="chap_CCT_gamma"/>
    <property type="match status" value="1"/>
</dbReference>
<dbReference type="OrthoDB" id="275057at2759"/>